<accession>A0A5C8Z3H1</accession>
<evidence type="ECO:0000259" key="2">
    <source>
        <dbReference type="PROSITE" id="PS50975"/>
    </source>
</evidence>
<dbReference type="Pfam" id="PF13380">
    <property type="entry name" value="CoA_binding_2"/>
    <property type="match status" value="1"/>
</dbReference>
<organism evidence="4 5">
    <name type="scientific">Quadrisphaera setariae</name>
    <dbReference type="NCBI Taxonomy" id="2593304"/>
    <lineage>
        <taxon>Bacteria</taxon>
        <taxon>Bacillati</taxon>
        <taxon>Actinomycetota</taxon>
        <taxon>Actinomycetes</taxon>
        <taxon>Kineosporiales</taxon>
        <taxon>Kineosporiaceae</taxon>
        <taxon>Quadrisphaera</taxon>
    </lineage>
</organism>
<feature type="domain" description="N-acetyltransferase" evidence="3">
    <location>
        <begin position="24"/>
        <end position="174"/>
    </location>
</feature>
<keyword evidence="4" id="KW-0808">Transferase</keyword>
<dbReference type="OrthoDB" id="190266at2"/>
<reference evidence="4 5" key="1">
    <citation type="submission" date="2019-07" db="EMBL/GenBank/DDBJ databases">
        <title>Quadrisphaera sp. strain DD2A genome sequencing and assembly.</title>
        <authorList>
            <person name="Kim I."/>
        </authorList>
    </citation>
    <scope>NUCLEOTIDE SEQUENCE [LARGE SCALE GENOMIC DNA]</scope>
    <source>
        <strain evidence="4 5">DD2A</strain>
    </source>
</reference>
<comment type="caution">
    <text evidence="4">The sequence shown here is derived from an EMBL/GenBank/DDBJ whole genome shotgun (WGS) entry which is preliminary data.</text>
</comment>
<dbReference type="PROSITE" id="PS50975">
    <property type="entry name" value="ATP_GRASP"/>
    <property type="match status" value="1"/>
</dbReference>
<dbReference type="InterPro" id="IPR011761">
    <property type="entry name" value="ATP-grasp"/>
</dbReference>
<dbReference type="Gene3D" id="3.30.470.20">
    <property type="entry name" value="ATP-grasp fold, B domain"/>
    <property type="match status" value="1"/>
</dbReference>
<dbReference type="InterPro" id="IPR003781">
    <property type="entry name" value="CoA-bd"/>
</dbReference>
<dbReference type="SUPFAM" id="SSF52210">
    <property type="entry name" value="Succinyl-CoA synthetase domains"/>
    <property type="match status" value="2"/>
</dbReference>
<dbReference type="InterPro" id="IPR016102">
    <property type="entry name" value="Succinyl-CoA_synth-like"/>
</dbReference>
<dbReference type="Gene3D" id="3.30.1490.20">
    <property type="entry name" value="ATP-grasp fold, A domain"/>
    <property type="match status" value="1"/>
</dbReference>
<dbReference type="SUPFAM" id="SSF51735">
    <property type="entry name" value="NAD(P)-binding Rossmann-fold domains"/>
    <property type="match status" value="1"/>
</dbReference>
<keyword evidence="1" id="KW-0547">Nucleotide-binding</keyword>
<dbReference type="AlphaFoldDB" id="A0A5C8Z3H1"/>
<name>A0A5C8Z3H1_9ACTN</name>
<keyword evidence="5" id="KW-1185">Reference proteome</keyword>
<dbReference type="Pfam" id="PF00583">
    <property type="entry name" value="Acetyltransf_1"/>
    <property type="match status" value="1"/>
</dbReference>
<protein>
    <submittedName>
        <fullName evidence="4">GNAT family N-acetyltransferase</fullName>
    </submittedName>
</protein>
<dbReference type="RefSeq" id="WP_147928334.1">
    <property type="nucleotide sequence ID" value="NZ_VKAC01000017.1"/>
</dbReference>
<dbReference type="InterPro" id="IPR032875">
    <property type="entry name" value="Succ_CoA_lig_flav_dom"/>
</dbReference>
<dbReference type="GO" id="GO:0046872">
    <property type="term" value="F:metal ion binding"/>
    <property type="evidence" value="ECO:0007669"/>
    <property type="project" value="InterPro"/>
</dbReference>
<evidence type="ECO:0000256" key="1">
    <source>
        <dbReference type="PROSITE-ProRule" id="PRU00409"/>
    </source>
</evidence>
<evidence type="ECO:0000259" key="3">
    <source>
        <dbReference type="PROSITE" id="PS51186"/>
    </source>
</evidence>
<dbReference type="Pfam" id="PF13549">
    <property type="entry name" value="ATP-grasp_5"/>
    <property type="match status" value="1"/>
</dbReference>
<dbReference type="Pfam" id="PF13607">
    <property type="entry name" value="Succ_CoA_lig"/>
    <property type="match status" value="1"/>
</dbReference>
<keyword evidence="1" id="KW-0067">ATP-binding</keyword>
<dbReference type="PANTHER" id="PTHR42793:SF1">
    <property type="entry name" value="PEPTIDYL-LYSINE N-ACETYLTRANSFERASE PATZ"/>
    <property type="match status" value="1"/>
</dbReference>
<dbReference type="Gene3D" id="3.40.50.720">
    <property type="entry name" value="NAD(P)-binding Rossmann-like Domain"/>
    <property type="match status" value="1"/>
</dbReference>
<dbReference type="InterPro" id="IPR016181">
    <property type="entry name" value="Acyl_CoA_acyltransferase"/>
</dbReference>
<proteinExistence type="predicted"/>
<dbReference type="CDD" id="cd04301">
    <property type="entry name" value="NAT_SF"/>
    <property type="match status" value="1"/>
</dbReference>
<dbReference type="SUPFAM" id="SSF56059">
    <property type="entry name" value="Glutathione synthetase ATP-binding domain-like"/>
    <property type="match status" value="1"/>
</dbReference>
<dbReference type="Gene3D" id="3.40.630.30">
    <property type="match status" value="1"/>
</dbReference>
<dbReference type="InterPro" id="IPR013815">
    <property type="entry name" value="ATP_grasp_subdomain_1"/>
</dbReference>
<dbReference type="EMBL" id="VKAC01000017">
    <property type="protein sequence ID" value="TXR51773.1"/>
    <property type="molecule type" value="Genomic_DNA"/>
</dbReference>
<dbReference type="SMART" id="SM00881">
    <property type="entry name" value="CoA_binding"/>
    <property type="match status" value="1"/>
</dbReference>
<evidence type="ECO:0000313" key="4">
    <source>
        <dbReference type="EMBL" id="TXR51773.1"/>
    </source>
</evidence>
<dbReference type="PANTHER" id="PTHR42793">
    <property type="entry name" value="COA BINDING DOMAIN CONTAINING PROTEIN"/>
    <property type="match status" value="1"/>
</dbReference>
<dbReference type="PROSITE" id="PS51186">
    <property type="entry name" value="GNAT"/>
    <property type="match status" value="1"/>
</dbReference>
<sequence>MSPTHPAWTRAWEADVVLRDGGAAHIRPILPADADALQAFHVAQSPRSTYLRFFAPMPRLSPRDLARFTTVDHHDRVALVVLVGEAIIGVGRYDRVADGVAEVAFNVSDAHQGRGVGSVLLEHLVVAAREQGLTRFVAEVLPENRKMLDVFAEAGFATTRAVEDGVVMLTVDITPTDRSREVMEAREHRAESESLRRLLHPRSVVVVGAGRRPGSVGGRLLADLVGGDFAGAVHVVHPEADVVRGVPAVRSLADVPGPVDLAVVAVPAGSVNGVVAELAQLDVRGLVVVSSGFAEVDEAGLARQRELLRLARVHGMRLVGPTSFGIINTDPEVRLNASLAPVVPPPGGLGLFSQSGALGVAVLDAANRRGLGVSTFVSAGNRADVSGNDCMQYWQDDPATTVVGLYLESVGNPRKFSRVARGLARSKPVVVVKSGVSSFTVPPGHAVRETRAPREALDAMLRQAGVIRVDNVHQLFDVAQLLQTQPLPAGERVGVVANSGALAALAAEAAVSWGLDVADPVVVAPEADASEVRGALERVFTDPDVDVVVACLIPPVAEVDQEVVTALQEVAAAAGKPCAACLVALVGGGAEPTRTLHPTAGHEDDDGAPRPPAAALPVYTTPEDAVRSLAAVVRYAAWRRRDPGARVAPAGTDARAARALVESLLAGRTPDDPPLRLEQEEVSALLACYGVQLWPVVTVRSADEAVRAADRVGWPVVVKATERHLRHPGLGGVRLDVTDARELRAHVEAMLAGPAGSGGGPAPALLVQAMAPSGISVLVRTLEDPLFGPLVSFGLAGDTTVLLGDVSHRIPPLTDVDVVDLVRTLRAAPRLFGYMGTPAVDVGALEDLLARISVMADDLPEVFSSELSPVQVAERGLAVLGAQVELAVPVGRSDAGRRVLPA</sequence>
<dbReference type="Proteomes" id="UP000321234">
    <property type="component" value="Unassembled WGS sequence"/>
</dbReference>
<dbReference type="GO" id="GO:0016747">
    <property type="term" value="F:acyltransferase activity, transferring groups other than amino-acyl groups"/>
    <property type="evidence" value="ECO:0007669"/>
    <property type="project" value="InterPro"/>
</dbReference>
<evidence type="ECO:0000313" key="5">
    <source>
        <dbReference type="Proteomes" id="UP000321234"/>
    </source>
</evidence>
<dbReference type="Gene3D" id="3.40.50.261">
    <property type="entry name" value="Succinyl-CoA synthetase domains"/>
    <property type="match status" value="2"/>
</dbReference>
<dbReference type="GO" id="GO:0005524">
    <property type="term" value="F:ATP binding"/>
    <property type="evidence" value="ECO:0007669"/>
    <property type="project" value="UniProtKB-UniRule"/>
</dbReference>
<dbReference type="InterPro" id="IPR000182">
    <property type="entry name" value="GNAT_dom"/>
</dbReference>
<feature type="domain" description="ATP-grasp" evidence="2">
    <location>
        <begin position="683"/>
        <end position="731"/>
    </location>
</feature>
<dbReference type="SUPFAM" id="SSF55729">
    <property type="entry name" value="Acyl-CoA N-acyltransferases (Nat)"/>
    <property type="match status" value="1"/>
</dbReference>
<gene>
    <name evidence="4" type="ORF">FMM08_21160</name>
</gene>
<dbReference type="InterPro" id="IPR036291">
    <property type="entry name" value="NAD(P)-bd_dom_sf"/>
</dbReference>